<dbReference type="PANTHER" id="PTHR35149:SF2">
    <property type="entry name" value="DUF262 DOMAIN-CONTAINING PROTEIN"/>
    <property type="match status" value="1"/>
</dbReference>
<keyword evidence="5" id="KW-1185">Reference proteome</keyword>
<gene>
    <name evidence="4" type="ORF">SIID45300_02144</name>
</gene>
<dbReference type="InterPro" id="IPR043714">
    <property type="entry name" value="DUF5655"/>
</dbReference>
<dbReference type="InterPro" id="IPR011089">
    <property type="entry name" value="GmrSD_C"/>
</dbReference>
<evidence type="ECO:0000313" key="4">
    <source>
        <dbReference type="EMBL" id="GAB0057812.1"/>
    </source>
</evidence>
<dbReference type="InterPro" id="IPR004919">
    <property type="entry name" value="GmrSD_N"/>
</dbReference>
<dbReference type="Proteomes" id="UP001628193">
    <property type="component" value="Unassembled WGS sequence"/>
</dbReference>
<comment type="caution">
    <text evidence="4">The sequence shown here is derived from an EMBL/GenBank/DDBJ whole genome shotgun (WGS) entry which is preliminary data.</text>
</comment>
<reference evidence="4 5" key="2">
    <citation type="submission" date="2024-09" db="EMBL/GenBank/DDBJ databases">
        <title>Draft genome sequence of Candidatus Magnetaquicoccaceae bacterium FCR-1.</title>
        <authorList>
            <person name="Shimoshige H."/>
            <person name="Shimamura S."/>
            <person name="Taoka A."/>
            <person name="Kobayashi H."/>
            <person name="Maekawa T."/>
        </authorList>
    </citation>
    <scope>NUCLEOTIDE SEQUENCE [LARGE SCALE GENOMIC DNA]</scope>
    <source>
        <strain evidence="4 5">FCR-1</strain>
    </source>
</reference>
<sequence>MDAQKATLLQLVDGNKQFRIPIYQRTYSWRQEQCSRLLDDVLAIAKAPPGPSHFIGSVVYVADGNFMAASVNSLLVIDGQQRLTTLSLMLLALRKRASDGVDVGASPKKIGNLYLFNGNEEEESDDYIKLQLTRSDKDTYRKLCLDHPLGDGDNNRVQKNYLFFLSAFESGRADPAEAFVGIQRLQLVYIALELGKDNPQLIFESMNSTGLDLAQADLIRNFVLMGLPHGLQERIYNKHWFPMESRFGQQYKERFDGFMRTYLTVLTGSIPREDEVYAAFKKYVNSLSPSVKGEPLLMERVAADLDRKSAHYAAIAFGKEQDAELHQSFHDIATLRADVAHPFLLELYGDWKIGLLKREDLLSLTKLVESYVFRRFLCGMPTNSMNKTFAGISKRIDKTRYFRSAQAEFLKLATYRKFPSGAETAQMLEGKDVYNTPRCAYMLERLENHFHPKEPVKAAGYTIEHVMPQRLSDEWRACLGENADEVHSRLLHTLGNLTLTGYNSELSYRPFQEKLEMREGGFLSSPLALNRRIREQKEWGKEQIQARGTELAAVVLKVWPEPDPSTLAEFAEPKQAEAELYDLDHYPPFAGAIRGLYLKLEERLLALHPAARRECKKLYVAFKFDTNFVDVIPLQSKLVLVYNMAFDQADDPKGWCRDITNISSWGNGDVEMSLSDERQIDYAVGLAEQSLALQMQE</sequence>
<dbReference type="Pfam" id="PF18899">
    <property type="entry name" value="DUF5655"/>
    <property type="match status" value="1"/>
</dbReference>
<dbReference type="Pfam" id="PF07510">
    <property type="entry name" value="GmrSD_C"/>
    <property type="match status" value="1"/>
</dbReference>
<feature type="domain" description="GmrSD restriction endonucleases C-terminal" evidence="2">
    <location>
        <begin position="423"/>
        <end position="553"/>
    </location>
</feature>
<evidence type="ECO:0000259" key="3">
    <source>
        <dbReference type="Pfam" id="PF18899"/>
    </source>
</evidence>
<evidence type="ECO:0000259" key="2">
    <source>
        <dbReference type="Pfam" id="PF07510"/>
    </source>
</evidence>
<dbReference type="Pfam" id="PF03235">
    <property type="entry name" value="GmrSD_N"/>
    <property type="match status" value="1"/>
</dbReference>
<name>A0ABQ0CA91_9PROT</name>
<dbReference type="EMBL" id="BAAFGK010000004">
    <property type="protein sequence ID" value="GAB0057812.1"/>
    <property type="molecule type" value="Genomic_DNA"/>
</dbReference>
<dbReference type="RefSeq" id="WP_420905501.1">
    <property type="nucleotide sequence ID" value="NZ_BAAFGK010000004.1"/>
</dbReference>
<dbReference type="PANTHER" id="PTHR35149">
    <property type="entry name" value="SLL5132 PROTEIN"/>
    <property type="match status" value="1"/>
</dbReference>
<evidence type="ECO:0000259" key="1">
    <source>
        <dbReference type="Pfam" id="PF03235"/>
    </source>
</evidence>
<evidence type="ECO:0000313" key="5">
    <source>
        <dbReference type="Proteomes" id="UP001628193"/>
    </source>
</evidence>
<reference evidence="4 5" key="1">
    <citation type="submission" date="2024-05" db="EMBL/GenBank/DDBJ databases">
        <authorList>
            <consortium name="Candidatus Magnetaquicoccaceae bacterium FCR-1 genome sequencing consortium"/>
            <person name="Shimoshige H."/>
            <person name="Shimamura S."/>
            <person name="Taoka A."/>
            <person name="Kobayashi H."/>
            <person name="Maekawa T."/>
        </authorList>
    </citation>
    <scope>NUCLEOTIDE SEQUENCE [LARGE SCALE GENOMIC DNA]</scope>
    <source>
        <strain evidence="4 5">FCR-1</strain>
    </source>
</reference>
<accession>A0ABQ0CA91</accession>
<feature type="domain" description="DUF5655" evidence="3">
    <location>
        <begin position="593"/>
        <end position="673"/>
    </location>
</feature>
<evidence type="ECO:0008006" key="6">
    <source>
        <dbReference type="Google" id="ProtNLM"/>
    </source>
</evidence>
<proteinExistence type="predicted"/>
<organism evidence="4 5">
    <name type="scientific">Candidatus Magnetaquiglobus chichijimensis</name>
    <dbReference type="NCBI Taxonomy" id="3141448"/>
    <lineage>
        <taxon>Bacteria</taxon>
        <taxon>Pseudomonadati</taxon>
        <taxon>Pseudomonadota</taxon>
        <taxon>Magnetococcia</taxon>
        <taxon>Magnetococcales</taxon>
        <taxon>Candidatus Magnetaquicoccaceae</taxon>
        <taxon>Candidatus Magnetaquiglobus</taxon>
    </lineage>
</organism>
<protein>
    <recommendedName>
        <fullName evidence="6">DUF262 domain-containing protein</fullName>
    </recommendedName>
</protein>
<feature type="domain" description="GmrSD restriction endonucleases N-terminal" evidence="1">
    <location>
        <begin position="9"/>
        <end position="223"/>
    </location>
</feature>